<evidence type="ECO:0000259" key="7">
    <source>
        <dbReference type="PROSITE" id="PS50111"/>
    </source>
</evidence>
<name>A0A482TND6_9EURY</name>
<dbReference type="SMART" id="SM00304">
    <property type="entry name" value="HAMP"/>
    <property type="match status" value="2"/>
</dbReference>
<feature type="domain" description="Methyl-accepting transducer" evidence="7">
    <location>
        <begin position="441"/>
        <end position="677"/>
    </location>
</feature>
<keyword evidence="1 3" id="KW-0807">Transducer</keyword>
<dbReference type="PROSITE" id="PS50111">
    <property type="entry name" value="CHEMOTAXIS_TRANSDUC_2"/>
    <property type="match status" value="1"/>
</dbReference>
<dbReference type="SUPFAM" id="SSF58104">
    <property type="entry name" value="Methyl-accepting chemotaxis protein (MCP) signaling domain"/>
    <property type="match status" value="1"/>
</dbReference>
<evidence type="ECO:0000313" key="10">
    <source>
        <dbReference type="Proteomes" id="UP000294028"/>
    </source>
</evidence>
<dbReference type="InterPro" id="IPR004090">
    <property type="entry name" value="Chemotax_Me-accpt_rcpt"/>
</dbReference>
<evidence type="ECO:0000256" key="1">
    <source>
        <dbReference type="ARBA" id="ARBA00023224"/>
    </source>
</evidence>
<evidence type="ECO:0000313" key="9">
    <source>
        <dbReference type="EMBL" id="RYJ14721.1"/>
    </source>
</evidence>
<feature type="compositionally biased region" description="Acidic residues" evidence="5">
    <location>
        <begin position="770"/>
        <end position="785"/>
    </location>
</feature>
<feature type="compositionally biased region" description="Basic and acidic residues" evidence="5">
    <location>
        <begin position="830"/>
        <end position="840"/>
    </location>
</feature>
<dbReference type="Proteomes" id="UP000294028">
    <property type="component" value="Unassembled WGS sequence"/>
</dbReference>
<dbReference type="CDD" id="cd06225">
    <property type="entry name" value="HAMP"/>
    <property type="match status" value="1"/>
</dbReference>
<feature type="coiled-coil region" evidence="4">
    <location>
        <begin position="345"/>
        <end position="379"/>
    </location>
</feature>
<feature type="compositionally biased region" description="Basic and acidic residues" evidence="5">
    <location>
        <begin position="792"/>
        <end position="817"/>
    </location>
</feature>
<evidence type="ECO:0000256" key="2">
    <source>
        <dbReference type="ARBA" id="ARBA00029447"/>
    </source>
</evidence>
<dbReference type="PANTHER" id="PTHR32089">
    <property type="entry name" value="METHYL-ACCEPTING CHEMOTAXIS PROTEIN MCPB"/>
    <property type="match status" value="1"/>
</dbReference>
<comment type="caution">
    <text evidence="9">The sequence shown here is derived from an EMBL/GenBank/DDBJ whole genome shotgun (WGS) entry which is preliminary data.</text>
</comment>
<dbReference type="InterPro" id="IPR004089">
    <property type="entry name" value="MCPsignal_dom"/>
</dbReference>
<keyword evidence="6" id="KW-1133">Transmembrane helix</keyword>
<evidence type="ECO:0000256" key="3">
    <source>
        <dbReference type="PROSITE-ProRule" id="PRU00284"/>
    </source>
</evidence>
<dbReference type="InterPro" id="IPR003660">
    <property type="entry name" value="HAMP_dom"/>
</dbReference>
<dbReference type="GO" id="GO:0007165">
    <property type="term" value="P:signal transduction"/>
    <property type="evidence" value="ECO:0007669"/>
    <property type="project" value="UniProtKB-KW"/>
</dbReference>
<evidence type="ECO:0000256" key="6">
    <source>
        <dbReference type="SAM" id="Phobius"/>
    </source>
</evidence>
<dbReference type="CDD" id="cd11386">
    <property type="entry name" value="MCP_signal"/>
    <property type="match status" value="1"/>
</dbReference>
<organism evidence="9 10">
    <name type="scientific">Halogeometricum borinquense</name>
    <dbReference type="NCBI Taxonomy" id="60847"/>
    <lineage>
        <taxon>Archaea</taxon>
        <taxon>Methanobacteriati</taxon>
        <taxon>Methanobacteriota</taxon>
        <taxon>Stenosarchaea group</taxon>
        <taxon>Halobacteria</taxon>
        <taxon>Halobacteriales</taxon>
        <taxon>Haloferacaceae</taxon>
        <taxon>Halogeometricum</taxon>
    </lineage>
</organism>
<dbReference type="Pfam" id="PF00672">
    <property type="entry name" value="HAMP"/>
    <property type="match status" value="1"/>
</dbReference>
<evidence type="ECO:0000256" key="4">
    <source>
        <dbReference type="SAM" id="Coils"/>
    </source>
</evidence>
<dbReference type="SMART" id="SM00283">
    <property type="entry name" value="MA"/>
    <property type="match status" value="1"/>
</dbReference>
<feature type="domain" description="HAMP" evidence="8">
    <location>
        <begin position="367"/>
        <end position="422"/>
    </location>
</feature>
<sequence>MKRLGVFPTFFRKSYFRKYVLVLAVLLASMVGVGLYTEEQVSGELASEKHDELRTIAELEAENLNEWVDTNEQRARMLSEHRGLQSDDPDSVDQSLLREHGQLPNDVYAIHYVDLETGDVVRSTAGEMETKSLDDVDITWQSGELDFSQSTDVAVSEVYRNGGLQLVAFASPVPGTDRAVLLITDATQHAKAFREPVERSHTQVVREDGTVLFDRYGKNVLTAYRDGDDTPGLDAAVAATDDKSGVVERAADEQVVAYAPVKGTDWYVLVQAPRENVFTLLTQVQNHLTVLIGTAVAGFILMGLTLGRSTVVSLRRLRKRAERLADGDMDVDLSSRRVDEFGTLYNSFAEMRDTLQRRIEESEETAATLERAADEYGDTMDQAAAGDLTARMDPDAAGDAEAMAEIGRRFNRMMDEWEETVAEVGAFAERAAAASERVGVGTDEVSNASQQVSRSTQEITSGAADQLDTLQAVSDQTADLSATVEEIAAQADELSTLSKRAAERGDEGREAAMAVGQEMAEIADQAETVTARVSRLDEEVSDIASVVDLIDDIAEQTNILALNASIEASRAGEAGEGFAVVANEVKQLAEETAAATDDIGDSIESVRRATTEAVEEMDEMQLSVESGAETIDGGVDAIREAVDIVEDVDHGVHSIDEATDSQATATQQAAERIDDAASIAAQTHSESEQVAAAAQQQTASLETVADEVDELAEQTQVLAERVETFTVSDDVLSADGDHGSETDAVDTSAAETTPETDDSERQTDENGGSETDEAESETNAIDEETGGTTPETDPRDEATDDSESKTEAVDEADRADESADSEATNTTTDGDNRDGDEHHD</sequence>
<dbReference type="Gene3D" id="6.10.250.1910">
    <property type="match status" value="1"/>
</dbReference>
<dbReference type="Gene3D" id="1.10.287.950">
    <property type="entry name" value="Methyl-accepting chemotaxis protein"/>
    <property type="match status" value="1"/>
</dbReference>
<dbReference type="RefSeq" id="WP_129785063.1">
    <property type="nucleotide sequence ID" value="NZ_RZHH01000002.1"/>
</dbReference>
<proteinExistence type="inferred from homology"/>
<feature type="transmembrane region" description="Helical" evidence="6">
    <location>
        <begin position="20"/>
        <end position="37"/>
    </location>
</feature>
<dbReference type="AlphaFoldDB" id="A0A482TND6"/>
<feature type="coiled-coil region" evidence="4">
    <location>
        <begin position="694"/>
        <end position="721"/>
    </location>
</feature>
<accession>A0A482TND6</accession>
<dbReference type="PANTHER" id="PTHR32089:SF112">
    <property type="entry name" value="LYSOZYME-LIKE PROTEIN-RELATED"/>
    <property type="match status" value="1"/>
</dbReference>
<dbReference type="GO" id="GO:0004888">
    <property type="term" value="F:transmembrane signaling receptor activity"/>
    <property type="evidence" value="ECO:0007669"/>
    <property type="project" value="InterPro"/>
</dbReference>
<keyword evidence="4" id="KW-0175">Coiled coil</keyword>
<keyword evidence="6" id="KW-0812">Transmembrane</keyword>
<protein>
    <submittedName>
        <fullName evidence="9">HAMP domain-containing protein</fullName>
    </submittedName>
</protein>
<comment type="similarity">
    <text evidence="2">Belongs to the methyl-accepting chemotaxis (MCP) protein family.</text>
</comment>
<feature type="domain" description="HAMP" evidence="8">
    <location>
        <begin position="308"/>
        <end position="360"/>
    </location>
</feature>
<dbReference type="Pfam" id="PF00015">
    <property type="entry name" value="MCPsignal"/>
    <property type="match status" value="1"/>
</dbReference>
<dbReference type="EMBL" id="RZHH01000002">
    <property type="protein sequence ID" value="RYJ14721.1"/>
    <property type="molecule type" value="Genomic_DNA"/>
</dbReference>
<dbReference type="Gene3D" id="3.30.450.20">
    <property type="entry name" value="PAS domain"/>
    <property type="match status" value="1"/>
</dbReference>
<reference evidence="9 10" key="1">
    <citation type="submission" date="2018-12" db="EMBL/GenBank/DDBJ databases">
        <title>Genome analysis provides insights into bioremediation potentialities of Halogeometricum borinquense strain N11.</title>
        <authorList>
            <person name="Najjari A."/>
            <person name="Youssef N."/>
            <person name="Fhoula I."/>
            <person name="Ben Dhia O."/>
            <person name="Mahjoubi M."/>
            <person name="Ouzari H.I."/>
            <person name="Cherif A."/>
        </authorList>
    </citation>
    <scope>NUCLEOTIDE SEQUENCE [LARGE SCALE GENOMIC DNA]</scope>
    <source>
        <strain evidence="9 10">N11</strain>
    </source>
</reference>
<dbReference type="GO" id="GO:0006935">
    <property type="term" value="P:chemotaxis"/>
    <property type="evidence" value="ECO:0007669"/>
    <property type="project" value="InterPro"/>
</dbReference>
<dbReference type="GO" id="GO:0016020">
    <property type="term" value="C:membrane"/>
    <property type="evidence" value="ECO:0007669"/>
    <property type="project" value="InterPro"/>
</dbReference>
<dbReference type="PROSITE" id="PS50885">
    <property type="entry name" value="HAMP"/>
    <property type="match status" value="2"/>
</dbReference>
<gene>
    <name evidence="9" type="ORF">ELS19_12680</name>
</gene>
<dbReference type="PRINTS" id="PR00260">
    <property type="entry name" value="CHEMTRNSDUCR"/>
</dbReference>
<feature type="region of interest" description="Disordered" evidence="5">
    <location>
        <begin position="729"/>
        <end position="840"/>
    </location>
</feature>
<evidence type="ECO:0000256" key="5">
    <source>
        <dbReference type="SAM" id="MobiDB-lite"/>
    </source>
</evidence>
<evidence type="ECO:0000259" key="8">
    <source>
        <dbReference type="PROSITE" id="PS50885"/>
    </source>
</evidence>
<keyword evidence="6" id="KW-0472">Membrane</keyword>